<dbReference type="Pfam" id="PF00823">
    <property type="entry name" value="PPE"/>
    <property type="match status" value="1"/>
</dbReference>
<reference evidence="5" key="1">
    <citation type="submission" date="2016-10" db="EMBL/GenBank/DDBJ databases">
        <authorList>
            <person name="Varghese N."/>
            <person name="Submissions S."/>
        </authorList>
    </citation>
    <scope>NUCLEOTIDE SEQUENCE [LARGE SCALE GENOMIC DNA]</scope>
    <source>
        <strain evidence="5">DSM 44544</strain>
    </source>
</reference>
<feature type="compositionally biased region" description="Pro residues" evidence="2">
    <location>
        <begin position="458"/>
        <end position="467"/>
    </location>
</feature>
<feature type="compositionally biased region" description="Gly residues" evidence="2">
    <location>
        <begin position="485"/>
        <end position="501"/>
    </location>
</feature>
<evidence type="ECO:0000259" key="3">
    <source>
        <dbReference type="Pfam" id="PF00823"/>
    </source>
</evidence>
<feature type="compositionally biased region" description="Gly residues" evidence="2">
    <location>
        <begin position="342"/>
        <end position="354"/>
    </location>
</feature>
<comment type="similarity">
    <text evidence="1">Belongs to the mycobacterial PPE family.</text>
</comment>
<feature type="compositionally biased region" description="Gly residues" evidence="2">
    <location>
        <begin position="520"/>
        <end position="554"/>
    </location>
</feature>
<keyword evidence="5" id="KW-1185">Reference proteome</keyword>
<accession>A0A1H5AS21</accession>
<feature type="region of interest" description="Disordered" evidence="2">
    <location>
        <begin position="327"/>
        <end position="362"/>
    </location>
</feature>
<dbReference type="InterPro" id="IPR038332">
    <property type="entry name" value="PPE_sf"/>
</dbReference>
<feature type="region of interest" description="Disordered" evidence="2">
    <location>
        <begin position="243"/>
        <end position="304"/>
    </location>
</feature>
<dbReference type="Gene3D" id="1.20.1260.20">
    <property type="entry name" value="PPE superfamily"/>
    <property type="match status" value="1"/>
</dbReference>
<feature type="compositionally biased region" description="Low complexity" evidence="2">
    <location>
        <begin position="434"/>
        <end position="444"/>
    </location>
</feature>
<feature type="region of interest" description="Disordered" evidence="2">
    <location>
        <begin position="1"/>
        <end position="32"/>
    </location>
</feature>
<feature type="region of interest" description="Disordered" evidence="2">
    <location>
        <begin position="383"/>
        <end position="622"/>
    </location>
</feature>
<dbReference type="AlphaFoldDB" id="A0A1H5AS21"/>
<dbReference type="RefSeq" id="WP_091316998.1">
    <property type="nucleotide sequence ID" value="NZ_FNSO01000004.1"/>
</dbReference>
<dbReference type="EMBL" id="FNSO01000004">
    <property type="protein sequence ID" value="SED44748.1"/>
    <property type="molecule type" value="Genomic_DNA"/>
</dbReference>
<feature type="compositionally biased region" description="Pro residues" evidence="2">
    <location>
        <begin position="475"/>
        <end position="484"/>
    </location>
</feature>
<feature type="domain" description="PPE" evidence="3">
    <location>
        <begin position="37"/>
        <end position="148"/>
    </location>
</feature>
<feature type="compositionally biased region" description="Low complexity" evidence="2">
    <location>
        <begin position="12"/>
        <end position="22"/>
    </location>
</feature>
<name>A0A1H5AS21_9PSEU</name>
<feature type="compositionally biased region" description="Gly residues" evidence="2">
    <location>
        <begin position="418"/>
        <end position="430"/>
    </location>
</feature>
<sequence length="657" mass="65630">MWHEEFRRRLLRPPAADPVPADGLEPRPSDGVPMTVWANVSHEQMAAEVTTNANPAAVAESAQEWLRIADELQQHERAVRRAIEESRGDWRGAGGDAVRRHLTKVADWLATTARGAQQAGRQQQAHAQALEEARRRMAANPPVAFSVAEANARLQGITDPVAYARQLAEDTRLRDAQEAAHAEAVRIMTEFDRALAQAVVTPFFAAPPELPGVAVRSGLTRDGAGVGGVPGFGGVQPAAVVTSGAGGVPSPDSVVAEDARSRAEVPQPDSVTSDGVRSRVDATAGVPPFPQPDSGVVGGLPPGSVVSEGLRSRVDAAAGVPPEVERVGAAGIPPLPQPDSGVPGGLPPGSGVPGGLPPDSVVSEELRPRVDAAAGVPPGLEEVRAAGVPPLPQPDSRVPGGLPPGSGVPGGLPPGPGVPGGLPPGSGVPGGLPPGSVLPGGVSPHSDSTGVSGARLVPPIPPLPPGDPAVAAGVPPLPPDPPVPGGTGGPGRVPQGVGGLGRAPRLGSGEDARSRRPRLGAGGPGGSGMPSAGFGGPGGSGMPSAGFGGPGGSGMPPAGSGAPGGDHGNATGSGTAALPERSGTVRDTPAGTSEPPRTGQPAPLAGVPRPGGKPAEDDEHRVADYLEADPELFAVEQPVVPPTLGDWKKNKIWRKQP</sequence>
<evidence type="ECO:0000256" key="2">
    <source>
        <dbReference type="SAM" id="MobiDB-lite"/>
    </source>
</evidence>
<dbReference type="Proteomes" id="UP000199622">
    <property type="component" value="Unassembled WGS sequence"/>
</dbReference>
<gene>
    <name evidence="4" type="ORF">SAMN04489727_7907</name>
</gene>
<dbReference type="InterPro" id="IPR000030">
    <property type="entry name" value="PPE_dom"/>
</dbReference>
<proteinExistence type="inferred from homology"/>
<dbReference type="STRING" id="208445.SAMN04489727_7907"/>
<dbReference type="SUPFAM" id="SSF140459">
    <property type="entry name" value="PE/PPE dimer-like"/>
    <property type="match status" value="1"/>
</dbReference>
<evidence type="ECO:0000313" key="5">
    <source>
        <dbReference type="Proteomes" id="UP000199622"/>
    </source>
</evidence>
<protein>
    <submittedName>
        <fullName evidence="4">PPE-repeat protein</fullName>
    </submittedName>
</protein>
<evidence type="ECO:0000313" key="4">
    <source>
        <dbReference type="EMBL" id="SED44748.1"/>
    </source>
</evidence>
<organism evidence="4 5">
    <name type="scientific">Amycolatopsis tolypomycina</name>
    <dbReference type="NCBI Taxonomy" id="208445"/>
    <lineage>
        <taxon>Bacteria</taxon>
        <taxon>Bacillati</taxon>
        <taxon>Actinomycetota</taxon>
        <taxon>Actinomycetes</taxon>
        <taxon>Pseudonocardiales</taxon>
        <taxon>Pseudonocardiaceae</taxon>
        <taxon>Amycolatopsis</taxon>
    </lineage>
</organism>
<evidence type="ECO:0000256" key="1">
    <source>
        <dbReference type="ARBA" id="ARBA00010652"/>
    </source>
</evidence>